<gene>
    <name evidence="2" type="ORF">GV832_18225</name>
</gene>
<dbReference type="EMBL" id="JAABNR010000025">
    <property type="protein sequence ID" value="NBZ89529.1"/>
    <property type="molecule type" value="Genomic_DNA"/>
</dbReference>
<dbReference type="AlphaFoldDB" id="A0AAE4YCJ3"/>
<dbReference type="InterPro" id="IPR012433">
    <property type="entry name" value="Imm11"/>
</dbReference>
<organism evidence="2 3">
    <name type="scientific">Stagnihabitans tardus</name>
    <dbReference type="NCBI Taxonomy" id="2699202"/>
    <lineage>
        <taxon>Bacteria</taxon>
        <taxon>Pseudomonadati</taxon>
        <taxon>Pseudomonadota</taxon>
        <taxon>Alphaproteobacteria</taxon>
        <taxon>Rhodobacterales</taxon>
        <taxon>Paracoccaceae</taxon>
        <taxon>Stagnihabitans</taxon>
    </lineage>
</organism>
<feature type="domain" description="Immunity MXAN-0049 protein" evidence="1">
    <location>
        <begin position="72"/>
        <end position="221"/>
    </location>
</feature>
<proteinExistence type="predicted"/>
<dbReference type="Proteomes" id="UP001193501">
    <property type="component" value="Unassembled WGS sequence"/>
</dbReference>
<sequence length="231" mass="26248">MVWGIVLPTGFGKHFPRSDFVGWKEHLSRRLKDLAPEVKAMMDGSVADYCYRVSEAFTREVRNPARSQSPVRMPDIDELPQEIRLEGAHTDLAAFFMTRDRMLAVDEQLRTIIEALEPGGHVFWPLRLTTSKGADLPKRYFGLIIGRFLDSFDLEATPPESVTGTGYQRQASGMTMAVFATLAFRADQIGTSHLWRERRLLRPRVFLSDILQAEILKAGLNIPKHHKVKTI</sequence>
<name>A0AAE4YCJ3_9RHOB</name>
<comment type="caution">
    <text evidence="2">The sequence shown here is derived from an EMBL/GenBank/DDBJ whole genome shotgun (WGS) entry which is preliminary data.</text>
</comment>
<evidence type="ECO:0000313" key="2">
    <source>
        <dbReference type="EMBL" id="NBZ89529.1"/>
    </source>
</evidence>
<accession>A0AAE4YCJ3</accession>
<protein>
    <recommendedName>
        <fullName evidence="1">Immunity MXAN-0049 protein domain-containing protein</fullName>
    </recommendedName>
</protein>
<evidence type="ECO:0000259" key="1">
    <source>
        <dbReference type="Pfam" id="PF07791"/>
    </source>
</evidence>
<keyword evidence="3" id="KW-1185">Reference proteome</keyword>
<dbReference type="RefSeq" id="WP_168776330.1">
    <property type="nucleotide sequence ID" value="NZ_JAABNR010000025.1"/>
</dbReference>
<evidence type="ECO:0000313" key="3">
    <source>
        <dbReference type="Proteomes" id="UP001193501"/>
    </source>
</evidence>
<reference evidence="2" key="1">
    <citation type="submission" date="2020-01" db="EMBL/GenBank/DDBJ databases">
        <authorList>
            <person name="Chen W.-M."/>
        </authorList>
    </citation>
    <scope>NUCLEOTIDE SEQUENCE</scope>
    <source>
        <strain evidence="2">CYK-10</strain>
    </source>
</reference>
<dbReference type="Pfam" id="PF07791">
    <property type="entry name" value="Imm11"/>
    <property type="match status" value="1"/>
</dbReference>